<protein>
    <submittedName>
        <fullName evidence="4">Arylsulfatase A-like enzyme</fullName>
    </submittedName>
</protein>
<dbReference type="Proteomes" id="UP000247612">
    <property type="component" value="Unassembled WGS sequence"/>
</dbReference>
<accession>A0A318KS78</accession>
<sequence length="487" mass="56966">MRTIMILHDTLRRDMLSCYNPDTDVKTPNMDALAADSIVFNKHFTGSMPCMPARRDIMCGRLNFLDRSWGPIEIFDETLPKTLSNKGIRSHMITDHAHYFRIGGENYCQQFSTYEFFRGQESDPWVSLIDDPKMPKDFFGEVKRQYECNRTKLKGEADYPSVKCFKAAMDWVDANQDSDDFFLMVETFDPHEPFDVPREYLDLYHDDYDGPHFDLPKYHKIDEETEEAMEHLKHRYKALITMTDKNLGLFIDKLKAAGMYEDTMIILTTDHGYCLGEREFIGKNYMPYYNELSNIPLIIHLPKHEHAGEHRNEITQNIDLMPTILEYHKVDIPERVTGKSLWPLINEKRPVKEYALYGCHGLSVNLFDGRYTYFRAPRRDDCCFEYTTSLTTIRNWLGKEIAEKIECGHFMKDVDLPVYKVPAVKNAIVSDNQYLKQDALYDIESDPQQLHSISDGMLIKDMEQKLSKAMSEHFAPNEQWLRLGLDK</sequence>
<dbReference type="InterPro" id="IPR017850">
    <property type="entry name" value="Alkaline_phosphatase_core_sf"/>
</dbReference>
<evidence type="ECO:0000313" key="4">
    <source>
        <dbReference type="EMBL" id="PXX78575.1"/>
    </source>
</evidence>
<dbReference type="EMBL" id="QJKH01000007">
    <property type="protein sequence ID" value="PXX78575.1"/>
    <property type="molecule type" value="Genomic_DNA"/>
</dbReference>
<keyword evidence="1" id="KW-0479">Metal-binding</keyword>
<reference evidence="4 5" key="1">
    <citation type="submission" date="2018-05" db="EMBL/GenBank/DDBJ databases">
        <title>Genomic Encyclopedia of Type Strains, Phase IV (KMG-IV): sequencing the most valuable type-strain genomes for metagenomic binning, comparative biology and taxonomic classification.</title>
        <authorList>
            <person name="Goeker M."/>
        </authorList>
    </citation>
    <scope>NUCLEOTIDE SEQUENCE [LARGE SCALE GENOMIC DNA]</scope>
    <source>
        <strain evidence="4 5">JC118</strain>
    </source>
</reference>
<dbReference type="Pfam" id="PF00884">
    <property type="entry name" value="Sulfatase"/>
    <property type="match status" value="1"/>
</dbReference>
<keyword evidence="5" id="KW-1185">Reference proteome</keyword>
<dbReference type="GO" id="GO:0046872">
    <property type="term" value="F:metal ion binding"/>
    <property type="evidence" value="ECO:0007669"/>
    <property type="project" value="UniProtKB-KW"/>
</dbReference>
<feature type="domain" description="Sulfatase N-terminal" evidence="3">
    <location>
        <begin position="4"/>
        <end position="327"/>
    </location>
</feature>
<dbReference type="OrthoDB" id="279611at2"/>
<name>A0A318KS78_9FIRM</name>
<evidence type="ECO:0000256" key="1">
    <source>
        <dbReference type="ARBA" id="ARBA00022723"/>
    </source>
</evidence>
<dbReference type="SUPFAM" id="SSF53649">
    <property type="entry name" value="Alkaline phosphatase-like"/>
    <property type="match status" value="1"/>
</dbReference>
<dbReference type="PANTHER" id="PTHR45953">
    <property type="entry name" value="IDURONATE 2-SULFATASE"/>
    <property type="match status" value="1"/>
</dbReference>
<dbReference type="GO" id="GO:0005737">
    <property type="term" value="C:cytoplasm"/>
    <property type="evidence" value="ECO:0007669"/>
    <property type="project" value="TreeGrafter"/>
</dbReference>
<dbReference type="GO" id="GO:0008484">
    <property type="term" value="F:sulfuric ester hydrolase activity"/>
    <property type="evidence" value="ECO:0007669"/>
    <property type="project" value="TreeGrafter"/>
</dbReference>
<proteinExistence type="predicted"/>
<comment type="caution">
    <text evidence="4">The sequence shown here is derived from an EMBL/GenBank/DDBJ whole genome shotgun (WGS) entry which is preliminary data.</text>
</comment>
<evidence type="ECO:0000259" key="3">
    <source>
        <dbReference type="Pfam" id="PF00884"/>
    </source>
</evidence>
<gene>
    <name evidence="4" type="ORF">DES51_107116</name>
</gene>
<dbReference type="STRING" id="1034346.GCA_000313565_02937"/>
<dbReference type="Gene3D" id="3.40.720.10">
    <property type="entry name" value="Alkaline Phosphatase, subunit A"/>
    <property type="match status" value="1"/>
</dbReference>
<organism evidence="4 5">
    <name type="scientific">Dielma fastidiosa</name>
    <dbReference type="NCBI Taxonomy" id="1034346"/>
    <lineage>
        <taxon>Bacteria</taxon>
        <taxon>Bacillati</taxon>
        <taxon>Bacillota</taxon>
        <taxon>Erysipelotrichia</taxon>
        <taxon>Erysipelotrichales</taxon>
        <taxon>Erysipelotrichaceae</taxon>
        <taxon>Dielma</taxon>
    </lineage>
</organism>
<dbReference type="AlphaFoldDB" id="A0A318KS78"/>
<evidence type="ECO:0000256" key="2">
    <source>
        <dbReference type="ARBA" id="ARBA00022801"/>
    </source>
</evidence>
<dbReference type="InterPro" id="IPR000917">
    <property type="entry name" value="Sulfatase_N"/>
</dbReference>
<dbReference type="CDD" id="cd16148">
    <property type="entry name" value="sulfatase_like"/>
    <property type="match status" value="1"/>
</dbReference>
<dbReference type="RefSeq" id="WP_022939213.1">
    <property type="nucleotide sequence ID" value="NZ_CABKRQ010000008.1"/>
</dbReference>
<evidence type="ECO:0000313" key="5">
    <source>
        <dbReference type="Proteomes" id="UP000247612"/>
    </source>
</evidence>
<keyword evidence="2" id="KW-0378">Hydrolase</keyword>
<dbReference type="PANTHER" id="PTHR45953:SF1">
    <property type="entry name" value="IDURONATE 2-SULFATASE"/>
    <property type="match status" value="1"/>
</dbReference>